<keyword evidence="1" id="KW-0472">Membrane</keyword>
<sequence length="155" mass="16579">MHPALSPHPPSVDPPPKAQRTAWIVAGAVIVGCLGALALPVGGFLLWMYGGPDLDEARATADQFVRRLESNDDATAYESQCRRVKERVDLVAFTAAVERIGRPVSHTMGRAAFLDEPGTSAGVTVEVTGRTGQITTLELYLESEVGWQVCGKTFG</sequence>
<evidence type="ECO:0000256" key="1">
    <source>
        <dbReference type="SAM" id="Phobius"/>
    </source>
</evidence>
<gene>
    <name evidence="2" type="ORF">MILUP08_44396</name>
</gene>
<feature type="transmembrane region" description="Helical" evidence="1">
    <location>
        <begin position="20"/>
        <end position="49"/>
    </location>
</feature>
<dbReference type="Proteomes" id="UP000003448">
    <property type="component" value="Unassembled WGS sequence"/>
</dbReference>
<protein>
    <recommendedName>
        <fullName evidence="4">DUF4878 domain-containing protein</fullName>
    </recommendedName>
</protein>
<evidence type="ECO:0000313" key="3">
    <source>
        <dbReference type="Proteomes" id="UP000003448"/>
    </source>
</evidence>
<dbReference type="EMBL" id="CAIE01000035">
    <property type="protein sequence ID" value="CCH19521.1"/>
    <property type="molecule type" value="Genomic_DNA"/>
</dbReference>
<keyword evidence="1" id="KW-1133">Transmembrane helix</keyword>
<keyword evidence="1" id="KW-0812">Transmembrane</keyword>
<comment type="caution">
    <text evidence="2">The sequence shown here is derived from an EMBL/GenBank/DDBJ whole genome shotgun (WGS) entry which is preliminary data.</text>
</comment>
<evidence type="ECO:0008006" key="4">
    <source>
        <dbReference type="Google" id="ProtNLM"/>
    </source>
</evidence>
<evidence type="ECO:0000313" key="2">
    <source>
        <dbReference type="EMBL" id="CCH19521.1"/>
    </source>
</evidence>
<proteinExistence type="predicted"/>
<keyword evidence="3" id="KW-1185">Reference proteome</keyword>
<accession>I0L6S4</accession>
<organism evidence="2 3">
    <name type="scientific">Micromonospora lupini str. Lupac 08</name>
    <dbReference type="NCBI Taxonomy" id="1150864"/>
    <lineage>
        <taxon>Bacteria</taxon>
        <taxon>Bacillati</taxon>
        <taxon>Actinomycetota</taxon>
        <taxon>Actinomycetes</taxon>
        <taxon>Micromonosporales</taxon>
        <taxon>Micromonosporaceae</taxon>
        <taxon>Micromonospora</taxon>
    </lineage>
</organism>
<reference evidence="3" key="1">
    <citation type="journal article" date="2012" name="J. Bacteriol.">
        <title>Genome Sequence of Micromonospora lupini Lupac 08, Isolated from Root Nodules of Lupinus angustifolius.</title>
        <authorList>
            <person name="Alonso-Vega P."/>
            <person name="Normand P."/>
            <person name="Bacigalupe R."/>
            <person name="Pujic P."/>
            <person name="Lajus A."/>
            <person name="Vallenet D."/>
            <person name="Carro L."/>
            <person name="Coll P."/>
            <person name="Trujillo M.E."/>
        </authorList>
    </citation>
    <scope>NUCLEOTIDE SEQUENCE [LARGE SCALE GENOMIC DNA]</scope>
    <source>
        <strain evidence="3">Lupac 08</strain>
    </source>
</reference>
<name>I0L6S4_9ACTN</name>
<dbReference type="AlphaFoldDB" id="I0L6S4"/>